<keyword evidence="3" id="KW-0833">Ubl conjugation pathway</keyword>
<dbReference type="InterPro" id="IPR006626">
    <property type="entry name" value="PbH1"/>
</dbReference>
<name>A0A832I8Q2_UNCEI</name>
<comment type="caution">
    <text evidence="7">The sequence shown here is derived from an EMBL/GenBank/DDBJ whole genome shotgun (WGS) entry which is preliminary data.</text>
</comment>
<protein>
    <submittedName>
        <fullName evidence="7">Nitrous oxide reductase family maturation protein NosD</fullName>
    </submittedName>
</protein>
<dbReference type="InterPro" id="IPR051550">
    <property type="entry name" value="SCF-Subunits/Alg-Epimerases"/>
</dbReference>
<dbReference type="NCBIfam" id="TIGR04247">
    <property type="entry name" value="NosD_copper_fam"/>
    <property type="match status" value="1"/>
</dbReference>
<keyword evidence="5" id="KW-0472">Membrane</keyword>
<dbReference type="Gene3D" id="2.160.20.10">
    <property type="entry name" value="Single-stranded right-handed beta-helix, Pectin lyase-like"/>
    <property type="match status" value="2"/>
</dbReference>
<dbReference type="InterPro" id="IPR026464">
    <property type="entry name" value="NosD_copper_fam"/>
</dbReference>
<evidence type="ECO:0000313" key="7">
    <source>
        <dbReference type="EMBL" id="HGZ42627.1"/>
    </source>
</evidence>
<reference evidence="7" key="1">
    <citation type="journal article" date="2020" name="mSystems">
        <title>Genome- and Community-Level Interaction Insights into Carbon Utilization and Element Cycling Functions of Hydrothermarchaeota in Hydrothermal Sediment.</title>
        <authorList>
            <person name="Zhou Z."/>
            <person name="Liu Y."/>
            <person name="Xu W."/>
            <person name="Pan J."/>
            <person name="Luo Z.H."/>
            <person name="Li M."/>
        </authorList>
    </citation>
    <scope>NUCLEOTIDE SEQUENCE [LARGE SCALE GENOMIC DNA]</scope>
    <source>
        <strain evidence="7">SpSt-381</strain>
    </source>
</reference>
<evidence type="ECO:0000256" key="1">
    <source>
        <dbReference type="ARBA" id="ARBA00004906"/>
    </source>
</evidence>
<dbReference type="SMART" id="SM00710">
    <property type="entry name" value="PbH1"/>
    <property type="match status" value="8"/>
</dbReference>
<dbReference type="PANTHER" id="PTHR22990">
    <property type="entry name" value="F-BOX ONLY PROTEIN"/>
    <property type="match status" value="1"/>
</dbReference>
<evidence type="ECO:0000256" key="3">
    <source>
        <dbReference type="ARBA" id="ARBA00022786"/>
    </source>
</evidence>
<evidence type="ECO:0000256" key="4">
    <source>
        <dbReference type="SAM" id="MobiDB-lite"/>
    </source>
</evidence>
<dbReference type="EMBL" id="DSQF01000008">
    <property type="protein sequence ID" value="HGZ42627.1"/>
    <property type="molecule type" value="Genomic_DNA"/>
</dbReference>
<accession>A0A832I8Q2</accession>
<dbReference type="InterPro" id="IPR022441">
    <property type="entry name" value="Para_beta_helix_rpt-2"/>
</dbReference>
<dbReference type="InterPro" id="IPR011050">
    <property type="entry name" value="Pectin_lyase_fold/virulence"/>
</dbReference>
<evidence type="ECO:0000256" key="5">
    <source>
        <dbReference type="SAM" id="Phobius"/>
    </source>
</evidence>
<feature type="domain" description="Periplasmic copper-binding protein NosD beta helix" evidence="6">
    <location>
        <begin position="205"/>
        <end position="391"/>
    </location>
</feature>
<dbReference type="InterPro" id="IPR007742">
    <property type="entry name" value="NosD_dom"/>
</dbReference>
<dbReference type="InterPro" id="IPR012334">
    <property type="entry name" value="Pectin_lyas_fold"/>
</dbReference>
<keyword evidence="5" id="KW-1133">Transmembrane helix</keyword>
<keyword evidence="2" id="KW-0677">Repeat</keyword>
<comment type="pathway">
    <text evidence="1">Protein modification; protein ubiquitination.</text>
</comment>
<dbReference type="SUPFAM" id="SSF51126">
    <property type="entry name" value="Pectin lyase-like"/>
    <property type="match status" value="1"/>
</dbReference>
<evidence type="ECO:0000259" key="6">
    <source>
        <dbReference type="Pfam" id="PF05048"/>
    </source>
</evidence>
<evidence type="ECO:0000256" key="2">
    <source>
        <dbReference type="ARBA" id="ARBA00022737"/>
    </source>
</evidence>
<feature type="region of interest" description="Disordered" evidence="4">
    <location>
        <begin position="1"/>
        <end position="42"/>
    </location>
</feature>
<organism evidence="7">
    <name type="scientific">Eiseniibacteriota bacterium</name>
    <dbReference type="NCBI Taxonomy" id="2212470"/>
    <lineage>
        <taxon>Bacteria</taxon>
        <taxon>Candidatus Eiseniibacteriota</taxon>
    </lineage>
</organism>
<keyword evidence="5" id="KW-0812">Transmembrane</keyword>
<dbReference type="AlphaFoldDB" id="A0A832I8Q2"/>
<feature type="transmembrane region" description="Helical" evidence="5">
    <location>
        <begin position="480"/>
        <end position="499"/>
    </location>
</feature>
<dbReference type="NCBIfam" id="TIGR03804">
    <property type="entry name" value="para_beta_helix"/>
    <property type="match status" value="1"/>
</dbReference>
<dbReference type="PANTHER" id="PTHR22990:SF15">
    <property type="entry name" value="F-BOX ONLY PROTEIN 10"/>
    <property type="match status" value="1"/>
</dbReference>
<proteinExistence type="predicted"/>
<dbReference type="Pfam" id="PF05048">
    <property type="entry name" value="NosD"/>
    <property type="match status" value="1"/>
</dbReference>
<sequence>MAARPRHAVARAPRRRARRGRRRRRRRGARPGRRRGAVTARRRGPRVALAAALAVALLGAGADAARAARRHAPAGGDALSRALREAAPGDTVVAGAGVHHGSFRVAAPIVLAGEPGATLHGGGRGTVLTVVAGGAVVSDLEVRGSGARVLTVDAGIHVVKAARVVVRRVRVRDVLYGIYGERAAALAVEDCDLAGRVPPLKEDGEGNGIHLWYSDDPRLARNTVAGFVDGVYLSFVHRAELTGNRLQDCGRYGLHTMYCQDTRLVENLFTRSVAGCAIMFTNRLHVERNDFFRNRGPRTYGLLLRDCSAGRFQDNRFVDNTVAIFFDNSNRNRFAGNLIEDNGWGILMFASCAGNEVAGNTFVNNDYPVALDMRRTDNRFDDGARGNYWSEAAPYDLDGDGVSDAPHGPVNAFSFLSKQYPDLSVLAKSPAVAALGVAERVMPALRPSEAVDRFPAVRPARTRGTGAPLARAGAGGPAPAAAAAFGLLALAGLGGLAAARRTP</sequence>
<gene>
    <name evidence="7" type="primary">nosD</name>
    <name evidence="7" type="ORF">ENR23_04235</name>
</gene>